<dbReference type="SMART" id="SM00905">
    <property type="entry name" value="FolB"/>
    <property type="match status" value="1"/>
</dbReference>
<comment type="catalytic activity">
    <reaction evidence="1 6">
        <text>7,8-dihydroneopterin = 6-hydroxymethyl-7,8-dihydropterin + glycolaldehyde</text>
        <dbReference type="Rhea" id="RHEA:10540"/>
        <dbReference type="ChEBI" id="CHEBI:17001"/>
        <dbReference type="ChEBI" id="CHEBI:17071"/>
        <dbReference type="ChEBI" id="CHEBI:44841"/>
        <dbReference type="EC" id="4.1.2.25"/>
    </reaction>
</comment>
<dbReference type="Pfam" id="PF02152">
    <property type="entry name" value="FolB"/>
    <property type="match status" value="1"/>
</dbReference>
<evidence type="ECO:0000256" key="2">
    <source>
        <dbReference type="ARBA" id="ARBA00005013"/>
    </source>
</evidence>
<dbReference type="GO" id="GO:0004150">
    <property type="term" value="F:dihydroneopterin aldolase activity"/>
    <property type="evidence" value="ECO:0007669"/>
    <property type="project" value="UniProtKB-UniRule"/>
</dbReference>
<evidence type="ECO:0000256" key="4">
    <source>
        <dbReference type="ARBA" id="ARBA00022909"/>
    </source>
</evidence>
<dbReference type="InterPro" id="IPR006156">
    <property type="entry name" value="Dihydroneopterin_aldolase"/>
</dbReference>
<dbReference type="NCBIfam" id="TIGR00525">
    <property type="entry name" value="folB"/>
    <property type="match status" value="1"/>
</dbReference>
<dbReference type="InterPro" id="IPR043133">
    <property type="entry name" value="GTP-CH-I_C/QueF"/>
</dbReference>
<dbReference type="EMBL" id="NDXW01000001">
    <property type="protein sequence ID" value="RDH46823.1"/>
    <property type="molecule type" value="Genomic_DNA"/>
</dbReference>
<sequence length="120" mass="13296">MDKVIIEQLKVSALIGVYDWEREQPQPLFMDLVLYYDLSPAMGSDNLEDSLDYAAVADAVSAFCASSSYLMLEALAGGLLKHIFVTFPVEHIRLKIRKPEALPDAVAAIECERSRAAMMS</sequence>
<organism evidence="8 9">
    <name type="scientific">Zooshikella ganghwensis</name>
    <dbReference type="NCBI Taxonomy" id="202772"/>
    <lineage>
        <taxon>Bacteria</taxon>
        <taxon>Pseudomonadati</taxon>
        <taxon>Pseudomonadota</taxon>
        <taxon>Gammaproteobacteria</taxon>
        <taxon>Oceanospirillales</taxon>
        <taxon>Zooshikellaceae</taxon>
        <taxon>Zooshikella</taxon>
    </lineage>
</organism>
<dbReference type="GO" id="GO:0046654">
    <property type="term" value="P:tetrahydrofolate biosynthetic process"/>
    <property type="evidence" value="ECO:0007669"/>
    <property type="project" value="UniProtKB-UniRule"/>
</dbReference>
<keyword evidence="4 6" id="KW-0289">Folate biosynthesis</keyword>
<feature type="domain" description="Dihydroneopterin aldolase/epimerase" evidence="7">
    <location>
        <begin position="4"/>
        <end position="113"/>
    </location>
</feature>
<comment type="caution">
    <text evidence="8">The sequence shown here is derived from an EMBL/GenBank/DDBJ whole genome shotgun (WGS) entry which is preliminary data.</text>
</comment>
<dbReference type="NCBIfam" id="TIGR00526">
    <property type="entry name" value="folB_dom"/>
    <property type="match status" value="1"/>
</dbReference>
<dbReference type="SUPFAM" id="SSF55620">
    <property type="entry name" value="Tetrahydrobiopterin biosynthesis enzymes-like"/>
    <property type="match status" value="1"/>
</dbReference>
<dbReference type="PANTHER" id="PTHR42844:SF1">
    <property type="entry name" value="DIHYDRONEOPTERIN ALDOLASE 1-RELATED"/>
    <property type="match status" value="1"/>
</dbReference>
<dbReference type="CDD" id="cd00534">
    <property type="entry name" value="DHNA_DHNTPE"/>
    <property type="match status" value="1"/>
</dbReference>
<dbReference type="UniPathway" id="UPA00077">
    <property type="reaction ID" value="UER00154"/>
</dbReference>
<dbReference type="PANTHER" id="PTHR42844">
    <property type="entry name" value="DIHYDRONEOPTERIN ALDOLASE 1-RELATED"/>
    <property type="match status" value="1"/>
</dbReference>
<dbReference type="GO" id="GO:0005737">
    <property type="term" value="C:cytoplasm"/>
    <property type="evidence" value="ECO:0007669"/>
    <property type="project" value="TreeGrafter"/>
</dbReference>
<evidence type="ECO:0000313" key="8">
    <source>
        <dbReference type="EMBL" id="RDH46823.1"/>
    </source>
</evidence>
<comment type="function">
    <text evidence="6">Catalyzes the conversion of 7,8-dihydroneopterin to 6-hydroxymethyl-7,8-dihydropterin.</text>
</comment>
<dbReference type="Proteomes" id="UP000257039">
    <property type="component" value="Unassembled WGS sequence"/>
</dbReference>
<reference evidence="8 9" key="1">
    <citation type="submission" date="2017-04" db="EMBL/GenBank/DDBJ databases">
        <title>Draft genome sequence of Zooshikella ganghwensis VG4 isolated from Red Sea sediments.</title>
        <authorList>
            <person name="Rehman Z."/>
            <person name="Alam I."/>
            <person name="Kamau A."/>
            <person name="Bajic V."/>
            <person name="Leiknes T."/>
        </authorList>
    </citation>
    <scope>NUCLEOTIDE SEQUENCE [LARGE SCALE GENOMIC DNA]</scope>
    <source>
        <strain evidence="8 9">VG4</strain>
    </source>
</reference>
<evidence type="ECO:0000256" key="6">
    <source>
        <dbReference type="RuleBase" id="RU362079"/>
    </source>
</evidence>
<comment type="pathway">
    <text evidence="2 6">Cofactor biosynthesis; tetrahydrofolate biosynthesis; 2-amino-4-hydroxy-6-hydroxymethyl-7,8-dihydropteridine diphosphate from 7,8-dihydroneopterin triphosphate: step 3/4.</text>
</comment>
<name>A0A4P9VT32_9GAMM</name>
<comment type="similarity">
    <text evidence="3 6">Belongs to the DHNA family.</text>
</comment>
<evidence type="ECO:0000313" key="9">
    <source>
        <dbReference type="Proteomes" id="UP000257039"/>
    </source>
</evidence>
<proteinExistence type="inferred from homology"/>
<dbReference type="Gene3D" id="3.30.1130.10">
    <property type="match status" value="1"/>
</dbReference>
<keyword evidence="5 6" id="KW-0456">Lyase</keyword>
<protein>
    <recommendedName>
        <fullName evidence="6">7,8-dihydroneopterin aldolase</fullName>
        <ecNumber evidence="6">4.1.2.25</ecNumber>
    </recommendedName>
</protein>
<evidence type="ECO:0000256" key="3">
    <source>
        <dbReference type="ARBA" id="ARBA00005708"/>
    </source>
</evidence>
<gene>
    <name evidence="8" type="primary">folB</name>
    <name evidence="8" type="ORF">B9G39_21135</name>
</gene>
<evidence type="ECO:0000259" key="7">
    <source>
        <dbReference type="SMART" id="SM00905"/>
    </source>
</evidence>
<dbReference type="InterPro" id="IPR006157">
    <property type="entry name" value="FolB_dom"/>
</dbReference>
<accession>A0A4P9VT32</accession>
<evidence type="ECO:0000256" key="5">
    <source>
        <dbReference type="ARBA" id="ARBA00023239"/>
    </source>
</evidence>
<dbReference type="GO" id="GO:0046656">
    <property type="term" value="P:folic acid biosynthetic process"/>
    <property type="evidence" value="ECO:0007669"/>
    <property type="project" value="UniProtKB-UniRule"/>
</dbReference>
<keyword evidence="9" id="KW-1185">Reference proteome</keyword>
<dbReference type="AlphaFoldDB" id="A0A4P9VT32"/>
<dbReference type="RefSeq" id="WP_094789478.1">
    <property type="nucleotide sequence ID" value="NZ_NDXW01000001.1"/>
</dbReference>
<evidence type="ECO:0000256" key="1">
    <source>
        <dbReference type="ARBA" id="ARBA00001353"/>
    </source>
</evidence>
<dbReference type="EC" id="4.1.2.25" evidence="6"/>